<dbReference type="GO" id="GO:0051536">
    <property type="term" value="F:iron-sulfur cluster binding"/>
    <property type="evidence" value="ECO:0007669"/>
    <property type="project" value="InterPro"/>
</dbReference>
<evidence type="ECO:0000313" key="3">
    <source>
        <dbReference type="Proteomes" id="UP000044071"/>
    </source>
</evidence>
<name>A0A078KVZ5_9GAMM</name>
<dbReference type="InterPro" id="IPR002871">
    <property type="entry name" value="NIF_FeS_clus_asmbl_NifU_N"/>
</dbReference>
<proteinExistence type="predicted"/>
<dbReference type="STRING" id="1034943.BN59_02930"/>
<reference evidence="2 3" key="1">
    <citation type="submission" date="2014-06" db="EMBL/GenBank/DDBJ databases">
        <authorList>
            <person name="Urmite Genomes Urmite Genomes"/>
        </authorList>
    </citation>
    <scope>NUCLEOTIDE SEQUENCE [LARGE SCALE GENOMIC DNA]</scope>
</reference>
<evidence type="ECO:0000313" key="2">
    <source>
        <dbReference type="EMBL" id="CDZ78620.1"/>
    </source>
</evidence>
<protein>
    <submittedName>
        <fullName evidence="2">NifU-like protein</fullName>
    </submittedName>
</protein>
<dbReference type="GO" id="GO:0005506">
    <property type="term" value="F:iron ion binding"/>
    <property type="evidence" value="ECO:0007669"/>
    <property type="project" value="InterPro"/>
</dbReference>
<keyword evidence="3" id="KW-1185">Reference proteome</keyword>
<accession>A0A078KVZ5</accession>
<dbReference type="Pfam" id="PF01592">
    <property type="entry name" value="NifU_N"/>
    <property type="match status" value="1"/>
</dbReference>
<dbReference type="eggNOG" id="COG0822">
    <property type="taxonomic scope" value="Bacteria"/>
</dbReference>
<feature type="domain" description="NIF system FeS cluster assembly NifU N-terminal" evidence="1">
    <location>
        <begin position="3"/>
        <end position="105"/>
    </location>
</feature>
<sequence length="130" mass="14960">MIYNELVEACFFAPNHVGTLDLTQSLVAFYRGGEAGRGDFFDFYLLCDEQGKILKARFKAYGNPYLVAGAEWLCRQLEGSQIEEHPRFDYALFVQKLDIPKVRYPVALQIEDGYREIVQLMKTKLKGEPK</sequence>
<dbReference type="GO" id="GO:0016226">
    <property type="term" value="P:iron-sulfur cluster assembly"/>
    <property type="evidence" value="ECO:0007669"/>
    <property type="project" value="InterPro"/>
</dbReference>
<dbReference type="RefSeq" id="WP_052403311.1">
    <property type="nucleotide sequence ID" value="NZ_CCVW01000003.1"/>
</dbReference>
<dbReference type="AlphaFoldDB" id="A0A078KVZ5"/>
<evidence type="ECO:0000259" key="1">
    <source>
        <dbReference type="Pfam" id="PF01592"/>
    </source>
</evidence>
<organism evidence="2 3">
    <name type="scientific">Legionella massiliensis</name>
    <dbReference type="NCBI Taxonomy" id="1034943"/>
    <lineage>
        <taxon>Bacteria</taxon>
        <taxon>Pseudomonadati</taxon>
        <taxon>Pseudomonadota</taxon>
        <taxon>Gammaproteobacteria</taxon>
        <taxon>Legionellales</taxon>
        <taxon>Legionellaceae</taxon>
        <taxon>Legionella</taxon>
    </lineage>
</organism>
<dbReference type="OrthoDB" id="46697at2"/>
<gene>
    <name evidence="2" type="primary">nifU_2</name>
    <name evidence="2" type="ORF">BN59_02930</name>
</gene>
<dbReference type="Proteomes" id="UP000044071">
    <property type="component" value="Unassembled WGS sequence"/>
</dbReference>
<dbReference type="Gene3D" id="3.90.1010.10">
    <property type="match status" value="1"/>
</dbReference>
<dbReference type="EMBL" id="CCSB01000003">
    <property type="protein sequence ID" value="CDZ78620.1"/>
    <property type="molecule type" value="Genomic_DNA"/>
</dbReference>
<dbReference type="SUPFAM" id="SSF82649">
    <property type="entry name" value="SufE/NifU"/>
    <property type="match status" value="1"/>
</dbReference>